<dbReference type="InterPro" id="IPR045518">
    <property type="entry name" value="2EXR"/>
</dbReference>
<proteinExistence type="predicted"/>
<keyword evidence="1" id="KW-0732">Signal</keyword>
<accession>A0A8E0V4E8</accession>
<dbReference type="EMBL" id="BBXM02000008">
    <property type="protein sequence ID" value="GIC93460.1"/>
    <property type="molecule type" value="Genomic_DNA"/>
</dbReference>
<evidence type="ECO:0000313" key="3">
    <source>
        <dbReference type="EMBL" id="GIC93460.1"/>
    </source>
</evidence>
<reference evidence="3" key="1">
    <citation type="journal article" date="2015" name="Genome Announc.">
        <title>Draft Genome Sequence of the Pathogenic Filamentous Fungus Aspergillus udagawae Strain IFM 46973T.</title>
        <authorList>
            <person name="Kusuya Y."/>
            <person name="Takahashi-Nakaguchi A."/>
            <person name="Takahashi H."/>
            <person name="Yaguchi T."/>
        </authorList>
    </citation>
    <scope>NUCLEOTIDE SEQUENCE</scope>
    <source>
        <strain evidence="3">IFM 46973</strain>
    </source>
</reference>
<protein>
    <recommendedName>
        <fullName evidence="2">2EXR domain-containing protein</fullName>
    </recommendedName>
</protein>
<comment type="caution">
    <text evidence="3">The sequence shown here is derived from an EMBL/GenBank/DDBJ whole genome shotgun (WGS) entry which is preliminary data.</text>
</comment>
<evidence type="ECO:0000313" key="4">
    <source>
        <dbReference type="Proteomes" id="UP000036893"/>
    </source>
</evidence>
<reference evidence="3" key="2">
    <citation type="submission" date="2021-01" db="EMBL/GenBank/DDBJ databases">
        <title>Pan-genome distribution and transcriptional activeness of fungal secondary metabolism genes in Aspergillus section Fumigati.</title>
        <authorList>
            <person name="Takahashi H."/>
            <person name="Umemura M."/>
            <person name="Ninomiya A."/>
            <person name="Kusuya Y."/>
            <person name="Urayama S."/>
            <person name="Shimizu M."/>
            <person name="Watanabe A."/>
            <person name="Kamei K."/>
            <person name="Yaguchi T."/>
            <person name="Hagiwara D."/>
        </authorList>
    </citation>
    <scope>NUCLEOTIDE SEQUENCE</scope>
    <source>
        <strain evidence="3">IFM 46973</strain>
    </source>
</reference>
<organism evidence="3 4">
    <name type="scientific">Aspergillus udagawae</name>
    <dbReference type="NCBI Taxonomy" id="91492"/>
    <lineage>
        <taxon>Eukaryota</taxon>
        <taxon>Fungi</taxon>
        <taxon>Dikarya</taxon>
        <taxon>Ascomycota</taxon>
        <taxon>Pezizomycotina</taxon>
        <taxon>Eurotiomycetes</taxon>
        <taxon>Eurotiomycetidae</taxon>
        <taxon>Eurotiales</taxon>
        <taxon>Aspergillaceae</taxon>
        <taxon>Aspergillus</taxon>
        <taxon>Aspergillus subgen. Fumigati</taxon>
    </lineage>
</organism>
<dbReference type="Proteomes" id="UP000036893">
    <property type="component" value="Unassembled WGS sequence"/>
</dbReference>
<dbReference type="PROSITE" id="PS51257">
    <property type="entry name" value="PROKAR_LIPOPROTEIN"/>
    <property type="match status" value="1"/>
</dbReference>
<evidence type="ECO:0000256" key="1">
    <source>
        <dbReference type="SAM" id="SignalP"/>
    </source>
</evidence>
<dbReference type="GeneID" id="66997425"/>
<evidence type="ECO:0000259" key="2">
    <source>
        <dbReference type="Pfam" id="PF20150"/>
    </source>
</evidence>
<gene>
    <name evidence="3" type="ORF">Aud_009948</name>
</gene>
<dbReference type="Pfam" id="PF20150">
    <property type="entry name" value="2EXR"/>
    <property type="match status" value="1"/>
</dbReference>
<feature type="signal peptide" evidence="1">
    <location>
        <begin position="1"/>
        <end position="18"/>
    </location>
</feature>
<dbReference type="RefSeq" id="XP_043150726.1">
    <property type="nucleotide sequence ID" value="XM_043294791.1"/>
</dbReference>
<feature type="domain" description="2EXR" evidence="2">
    <location>
        <begin position="244"/>
        <end position="361"/>
    </location>
</feature>
<name>A0A8E0V4E8_9EURO</name>
<sequence>MFTTKALALFSLLGLASCQTTVGFGPYFSLGPTSSWIREATTTLVLPDTPSPQKDRLALWPGMGTSGGDLIQALAVSFADPAANCGANVGQWCTWASTLQGTQLGGTQVPANPGDKLTMHYKYNDSTGKYDQTVAINGKIVSTLSTSSGHAQGWGTAVECQDDACHSTAAAHQYLDTTIILNSADNSFGKTLAINEATSSGLTTSDGGKTWTVATIHINSHTYNLNMSANLAATATATTSAPTFPQFSNLPPELRILIWHAALPEKDNPALIFFKKGCWRLGRPLETEQGHDPTNRPHPDFYFSPELLDHVEVNVPLFFVNREARRIALAWCREQGISIRFSGSQQSPIFARPFNSQHDVLYVPLDEWDGFLLEPYDQMFRFSHDISTYALELGGIAVPEVQIHSNASVLHDLFGWPYCPAVLYAVIDPPPHLRLEYAGLNVQRRWEVQARPGGSLFYTWNDGRGSFEEGPGGCAGHGELYERIKEASKGLGEGFTLHKVRSFEVRPVCAVRNEGST</sequence>
<dbReference type="AlphaFoldDB" id="A0A8E0V4E8"/>
<feature type="chain" id="PRO_5034316428" description="2EXR domain-containing protein" evidence="1">
    <location>
        <begin position="19"/>
        <end position="517"/>
    </location>
</feature>